<proteinExistence type="predicted"/>
<reference evidence="1 2" key="1">
    <citation type="submission" date="2017-01" db="EMBL/GenBank/DDBJ databases">
        <title>The cable genome- insights into the physiology and evolution of filamentous bacteria capable of sulfide oxidation via long distance electron transfer.</title>
        <authorList>
            <person name="Schreiber L."/>
            <person name="Bjerg J.T."/>
            <person name="Boggild A."/>
            <person name="Van De Vossenberg J."/>
            <person name="Meysman F."/>
            <person name="Nielsen L.P."/>
            <person name="Schramm A."/>
            <person name="Kjeldsen K.U."/>
        </authorList>
    </citation>
    <scope>NUCLEOTIDE SEQUENCE [LARGE SCALE GENOMIC DNA]</scope>
    <source>
        <strain evidence="1">A5</strain>
    </source>
</reference>
<protein>
    <submittedName>
        <fullName evidence="1">Uncharacterized protein</fullName>
    </submittedName>
</protein>
<sequence>FKLTVNRSAMKRLIFLTQKTKGANYCYCLALPTTTLSGATIPYPDVIFYLSSYWILLILKFRCGAMEFSENDNERHFYPYSFTESYLVFLNNLCLSIG</sequence>
<organism evidence="1 2">
    <name type="scientific">Candidatus Electrothrix marina</name>
    <dbReference type="NCBI Taxonomy" id="1859130"/>
    <lineage>
        <taxon>Bacteria</taxon>
        <taxon>Pseudomonadati</taxon>
        <taxon>Thermodesulfobacteriota</taxon>
        <taxon>Desulfobulbia</taxon>
        <taxon>Desulfobulbales</taxon>
        <taxon>Desulfobulbaceae</taxon>
        <taxon>Candidatus Electrothrix</taxon>
    </lineage>
</organism>
<accession>A0A444JFE4</accession>
<dbReference type="EMBL" id="MTKS01000097">
    <property type="protein sequence ID" value="RWX51698.1"/>
    <property type="molecule type" value="Genomic_DNA"/>
</dbReference>
<gene>
    <name evidence="1" type="ORF">VU01_10974</name>
</gene>
<evidence type="ECO:0000313" key="2">
    <source>
        <dbReference type="Proteomes" id="UP000288892"/>
    </source>
</evidence>
<keyword evidence="2" id="KW-1185">Reference proteome</keyword>
<comment type="caution">
    <text evidence="1">The sequence shown here is derived from an EMBL/GenBank/DDBJ whole genome shotgun (WGS) entry which is preliminary data.</text>
</comment>
<evidence type="ECO:0000313" key="1">
    <source>
        <dbReference type="EMBL" id="RWX51698.1"/>
    </source>
</evidence>
<dbReference type="Proteomes" id="UP000288892">
    <property type="component" value="Unassembled WGS sequence"/>
</dbReference>
<dbReference type="AlphaFoldDB" id="A0A444JFE4"/>
<name>A0A444JFE4_9BACT</name>
<feature type="non-terminal residue" evidence="1">
    <location>
        <position position="1"/>
    </location>
</feature>